<dbReference type="InterPro" id="IPR035141">
    <property type="entry name" value="DUF5484"/>
</dbReference>
<dbReference type="Pfam" id="PF17583">
    <property type="entry name" value="DUF5484"/>
    <property type="match status" value="1"/>
</dbReference>
<reference evidence="1 2" key="1">
    <citation type="journal article" date="2015" name="Genome Announc.">
        <title>Complete Genome Sequence of Carbapenemase-Producing Klebsiella pneumoniae Myophage Matisse.</title>
        <authorList>
            <person name="Provasek V.E."/>
            <person name="Lessor L.E."/>
            <person name="Cahill J.L."/>
            <person name="Rasche E.S."/>
            <person name="Kuty Everett G.F."/>
        </authorList>
    </citation>
    <scope>NUCLEOTIDE SEQUENCE [LARGE SCALE GENOMIC DNA]</scope>
</reference>
<accession>A0A0K1LQP4</accession>
<protein>
    <submittedName>
        <fullName evidence="1">Uncharacterized protein</fullName>
    </submittedName>
</protein>
<evidence type="ECO:0000313" key="2">
    <source>
        <dbReference type="Proteomes" id="UP000203408"/>
    </source>
</evidence>
<dbReference type="Proteomes" id="UP000203408">
    <property type="component" value="Segment"/>
</dbReference>
<keyword evidence="2" id="KW-1185">Reference proteome</keyword>
<dbReference type="GeneID" id="26613329"/>
<name>A0A0K1LQP4_9CAUD</name>
<dbReference type="KEGG" id="vg:26613329"/>
<gene>
    <name evidence="1" type="ORF">CPT_Matisse146</name>
</gene>
<sequence>MSDLILNETKRVLFKAGSYIVATPKGNTSHWAVADWIMYIDKNGEWVQ</sequence>
<dbReference type="RefSeq" id="YP_009194390.1">
    <property type="nucleotide sequence ID" value="NC_028750.1"/>
</dbReference>
<evidence type="ECO:0000313" key="1">
    <source>
        <dbReference type="EMBL" id="AKU44450.1"/>
    </source>
</evidence>
<dbReference type="EMBL" id="KT001918">
    <property type="protein sequence ID" value="AKU44450.1"/>
    <property type="molecule type" value="Genomic_DNA"/>
</dbReference>
<organism evidence="1 2">
    <name type="scientific">Klebsiella phage Matisse</name>
    <dbReference type="NCBI Taxonomy" id="1675607"/>
    <lineage>
        <taxon>Viruses</taxon>
        <taxon>Duplodnaviria</taxon>
        <taxon>Heunggongvirae</taxon>
        <taxon>Uroviricota</taxon>
        <taxon>Caudoviricetes</taxon>
        <taxon>Pantevenvirales</taxon>
        <taxon>Straboviridae</taxon>
        <taxon>Slopekvirus</taxon>
        <taxon>Slopekvirus matisse</taxon>
    </lineage>
</organism>
<proteinExistence type="predicted"/>